<dbReference type="InterPro" id="IPR011009">
    <property type="entry name" value="Kinase-like_dom_sf"/>
</dbReference>
<dbReference type="AlphaFoldDB" id="A0AAD2PUM7"/>
<dbReference type="InterPro" id="IPR029787">
    <property type="entry name" value="Nucleotide_cyclase"/>
</dbReference>
<dbReference type="EMBL" id="CAKOGP040001781">
    <property type="protein sequence ID" value="CAJ1951408.1"/>
    <property type="molecule type" value="Genomic_DNA"/>
</dbReference>
<keyword evidence="9 12" id="KW-0456">Lyase</keyword>
<dbReference type="Gene3D" id="3.30.70.1230">
    <property type="entry name" value="Nucleotide cyclase"/>
    <property type="match status" value="1"/>
</dbReference>
<keyword evidence="4 15" id="KW-0812">Transmembrane</keyword>
<dbReference type="SUPFAM" id="SSF56112">
    <property type="entry name" value="Protein kinase-like (PK-like)"/>
    <property type="match status" value="1"/>
</dbReference>
<dbReference type="CDD" id="cd07302">
    <property type="entry name" value="CHD"/>
    <property type="match status" value="1"/>
</dbReference>
<dbReference type="InterPro" id="IPR001054">
    <property type="entry name" value="A/G_cyclase"/>
</dbReference>
<keyword evidence="19" id="KW-1185">Reference proteome</keyword>
<dbReference type="PANTHER" id="PTHR11920:SF335">
    <property type="entry name" value="GUANYLATE CYCLASE"/>
    <property type="match status" value="1"/>
</dbReference>
<feature type="compositionally biased region" description="Basic residues" evidence="14">
    <location>
        <begin position="1140"/>
        <end position="1151"/>
    </location>
</feature>
<dbReference type="SUPFAM" id="SSF53822">
    <property type="entry name" value="Periplasmic binding protein-like I"/>
    <property type="match status" value="1"/>
</dbReference>
<feature type="transmembrane region" description="Helical" evidence="15">
    <location>
        <begin position="510"/>
        <end position="532"/>
    </location>
</feature>
<evidence type="ECO:0000256" key="5">
    <source>
        <dbReference type="ARBA" id="ARBA00022741"/>
    </source>
</evidence>
<dbReference type="GO" id="GO:0004674">
    <property type="term" value="F:protein serine/threonine kinase activity"/>
    <property type="evidence" value="ECO:0007669"/>
    <property type="project" value="UniProtKB-KW"/>
</dbReference>
<dbReference type="PROSITE" id="PS00107">
    <property type="entry name" value="PROTEIN_KINASE_ATP"/>
    <property type="match status" value="1"/>
</dbReference>
<evidence type="ECO:0000256" key="7">
    <source>
        <dbReference type="ARBA" id="ARBA00022989"/>
    </source>
</evidence>
<dbReference type="Pfam" id="PF01094">
    <property type="entry name" value="ANF_receptor"/>
    <property type="match status" value="1"/>
</dbReference>
<dbReference type="Gene3D" id="3.40.50.2300">
    <property type="match status" value="2"/>
</dbReference>
<feature type="binding site" evidence="11">
    <location>
        <position position="580"/>
    </location>
    <ligand>
        <name>ATP</name>
        <dbReference type="ChEBI" id="CHEBI:30616"/>
    </ligand>
</feature>
<dbReference type="InterPro" id="IPR001245">
    <property type="entry name" value="Ser-Thr/Tyr_kinase_cat_dom"/>
</dbReference>
<feature type="region of interest" description="Disordered" evidence="14">
    <location>
        <begin position="1178"/>
        <end position="1209"/>
    </location>
</feature>
<dbReference type="GO" id="GO:0005524">
    <property type="term" value="F:ATP binding"/>
    <property type="evidence" value="ECO:0007669"/>
    <property type="project" value="UniProtKB-UniRule"/>
</dbReference>
<keyword evidence="8 15" id="KW-0472">Membrane</keyword>
<comment type="subcellular location">
    <subcellularLocation>
        <location evidence="1">Membrane</location>
        <topology evidence="1">Single-pass type I membrane protein</topology>
    </subcellularLocation>
</comment>
<evidence type="ECO:0000256" key="8">
    <source>
        <dbReference type="ARBA" id="ARBA00023136"/>
    </source>
</evidence>
<evidence type="ECO:0000256" key="3">
    <source>
        <dbReference type="ARBA" id="ARBA00022527"/>
    </source>
</evidence>
<keyword evidence="3" id="KW-0418">Kinase</keyword>
<dbReference type="Gene3D" id="3.30.200.20">
    <property type="entry name" value="Phosphorylase Kinase, domain 1"/>
    <property type="match status" value="1"/>
</dbReference>
<feature type="compositionally biased region" description="Low complexity" evidence="14">
    <location>
        <begin position="1200"/>
        <end position="1209"/>
    </location>
</feature>
<evidence type="ECO:0000256" key="1">
    <source>
        <dbReference type="ARBA" id="ARBA00004479"/>
    </source>
</evidence>
<dbReference type="GO" id="GO:0001653">
    <property type="term" value="F:peptide receptor activity"/>
    <property type="evidence" value="ECO:0007669"/>
    <property type="project" value="TreeGrafter"/>
</dbReference>
<dbReference type="PROSITE" id="PS00108">
    <property type="entry name" value="PROTEIN_KINASE_ST"/>
    <property type="match status" value="1"/>
</dbReference>
<keyword evidence="6 11" id="KW-0067">ATP-binding</keyword>
<dbReference type="SMART" id="SM00044">
    <property type="entry name" value="CYCc"/>
    <property type="match status" value="1"/>
</dbReference>
<dbReference type="Pfam" id="PF07714">
    <property type="entry name" value="PK_Tyr_Ser-Thr"/>
    <property type="match status" value="1"/>
</dbReference>
<dbReference type="SMART" id="SM00220">
    <property type="entry name" value="S_TKc"/>
    <property type="match status" value="1"/>
</dbReference>
<feature type="region of interest" description="Disordered" evidence="14">
    <location>
        <begin position="593"/>
        <end position="624"/>
    </location>
</feature>
<keyword evidence="3" id="KW-0808">Transferase</keyword>
<evidence type="ECO:0000256" key="9">
    <source>
        <dbReference type="ARBA" id="ARBA00023239"/>
    </source>
</evidence>
<evidence type="ECO:0000256" key="11">
    <source>
        <dbReference type="PROSITE-ProRule" id="PRU10141"/>
    </source>
</evidence>
<evidence type="ECO:0000256" key="2">
    <source>
        <dbReference type="ARBA" id="ARBA00012202"/>
    </source>
</evidence>
<dbReference type="InterPro" id="IPR001828">
    <property type="entry name" value="ANF_lig-bd_rcpt"/>
</dbReference>
<dbReference type="Gene3D" id="1.10.510.10">
    <property type="entry name" value="Transferase(Phosphotransferase) domain 1"/>
    <property type="match status" value="1"/>
</dbReference>
<feature type="compositionally biased region" description="Polar residues" evidence="14">
    <location>
        <begin position="1222"/>
        <end position="1231"/>
    </location>
</feature>
<dbReference type="GO" id="GO:0005886">
    <property type="term" value="C:plasma membrane"/>
    <property type="evidence" value="ECO:0007669"/>
    <property type="project" value="TreeGrafter"/>
</dbReference>
<dbReference type="InterPro" id="IPR008271">
    <property type="entry name" value="Ser/Thr_kinase_AS"/>
</dbReference>
<keyword evidence="3" id="KW-0723">Serine/threonine-protein kinase</keyword>
<dbReference type="Pfam" id="PF00211">
    <property type="entry name" value="Guanylate_cyc"/>
    <property type="match status" value="1"/>
</dbReference>
<organism evidence="18 19">
    <name type="scientific">Cylindrotheca closterium</name>
    <dbReference type="NCBI Taxonomy" id="2856"/>
    <lineage>
        <taxon>Eukaryota</taxon>
        <taxon>Sar</taxon>
        <taxon>Stramenopiles</taxon>
        <taxon>Ochrophyta</taxon>
        <taxon>Bacillariophyta</taxon>
        <taxon>Bacillariophyceae</taxon>
        <taxon>Bacillariophycidae</taxon>
        <taxon>Bacillariales</taxon>
        <taxon>Bacillariaceae</taxon>
        <taxon>Cylindrotheca</taxon>
    </lineage>
</organism>
<proteinExistence type="inferred from homology"/>
<keyword evidence="5 11" id="KW-0547">Nucleotide-binding</keyword>
<protein>
    <recommendedName>
        <fullName evidence="2 13">Guanylate cyclase</fullName>
        <ecNumber evidence="2 13">4.6.1.2</ecNumber>
    </recommendedName>
</protein>
<evidence type="ECO:0000313" key="19">
    <source>
        <dbReference type="Proteomes" id="UP001295423"/>
    </source>
</evidence>
<comment type="similarity">
    <text evidence="12">Belongs to the adenylyl cyclase class-4/guanylyl cyclase family.</text>
</comment>
<dbReference type="GO" id="GO:0004016">
    <property type="term" value="F:adenylate cyclase activity"/>
    <property type="evidence" value="ECO:0007669"/>
    <property type="project" value="TreeGrafter"/>
</dbReference>
<comment type="catalytic activity">
    <reaction evidence="13">
        <text>GTP = 3',5'-cyclic GMP + diphosphate</text>
        <dbReference type="Rhea" id="RHEA:13665"/>
        <dbReference type="ChEBI" id="CHEBI:33019"/>
        <dbReference type="ChEBI" id="CHEBI:37565"/>
        <dbReference type="ChEBI" id="CHEBI:57746"/>
        <dbReference type="EC" id="4.6.1.2"/>
    </reaction>
</comment>
<dbReference type="GO" id="GO:0007168">
    <property type="term" value="P:receptor guanylyl cyclase signaling pathway"/>
    <property type="evidence" value="ECO:0007669"/>
    <property type="project" value="TreeGrafter"/>
</dbReference>
<keyword evidence="7 15" id="KW-1133">Transmembrane helix</keyword>
<evidence type="ECO:0000256" key="12">
    <source>
        <dbReference type="RuleBase" id="RU000405"/>
    </source>
</evidence>
<feature type="region of interest" description="Disordered" evidence="14">
    <location>
        <begin position="1139"/>
        <end position="1158"/>
    </location>
</feature>
<dbReference type="SUPFAM" id="SSF55073">
    <property type="entry name" value="Nucleotide cyclase"/>
    <property type="match status" value="1"/>
</dbReference>
<evidence type="ECO:0000256" key="15">
    <source>
        <dbReference type="SAM" id="Phobius"/>
    </source>
</evidence>
<dbReference type="PROSITE" id="PS00452">
    <property type="entry name" value="GUANYLATE_CYCLASE_1"/>
    <property type="match status" value="1"/>
</dbReference>
<dbReference type="InterPro" id="IPR028082">
    <property type="entry name" value="Peripla_BP_I"/>
</dbReference>
<dbReference type="Proteomes" id="UP001295423">
    <property type="component" value="Unassembled WGS sequence"/>
</dbReference>
<evidence type="ECO:0000259" key="16">
    <source>
        <dbReference type="PROSITE" id="PS50011"/>
    </source>
</evidence>
<keyword evidence="10 13" id="KW-0141">cGMP biosynthesis</keyword>
<dbReference type="PROSITE" id="PS50125">
    <property type="entry name" value="GUANYLATE_CYCLASE_2"/>
    <property type="match status" value="1"/>
</dbReference>
<evidence type="ECO:0000256" key="13">
    <source>
        <dbReference type="RuleBase" id="RU003431"/>
    </source>
</evidence>
<gene>
    <name evidence="18" type="ORF">CYCCA115_LOCUS13058</name>
</gene>
<evidence type="ECO:0000256" key="10">
    <source>
        <dbReference type="ARBA" id="ARBA00023293"/>
    </source>
</evidence>
<evidence type="ECO:0000256" key="6">
    <source>
        <dbReference type="ARBA" id="ARBA00022840"/>
    </source>
</evidence>
<comment type="caution">
    <text evidence="18">The sequence shown here is derived from an EMBL/GenBank/DDBJ whole genome shotgun (WGS) entry which is preliminary data.</text>
</comment>
<sequence>MSSSSVLTSLRELDAARLQASRTGGILREDDSNIDIVQTTNSSSVPICHLSTLLPFTFGDFVPQRFAFEFAVGIALAAHQMNVGDGSVIPILDGLSERCNIKFTVSFSDTQLNSGVALEHIVDQIGRNEGSPEPKPCAFVGAYSSSNSQPTSIVTSLFGYPQVSGSSTSQELDNVGQHSLFARTIPSDADNAVPMLKYFHDVLNVKRFAIVHVNDSFGNGFVIAFRRAARIYAPDMEILAIPLLDGDERRAAEALLQSGFTYVFCLAFTNEVHDNLMVAAHELGVAGDGTHSWFFGDSFVGTLKGRSFEPGSALHKAYNGVGMLEVAGGLPGDPAYDSFVSELEKLKNPEDLEYLGSLFPQYNAPQYGSSPPFIDDDTFLSTALQSTYTGLFYEATIALGLAACSAMSGNTLRGQTHFDHLSDGSFTGVSGKVAFNTTTGTRDPIGATYQILNYLSEEVGGSVTFGEFTTDKYQNGEWGQVREYIFNDGTNVAPPDVNTMLAPTADPIEWVIRIMVPVGLGLLAVVLVYLFFERKRKQSDTLWYIKSEELYFDDPPEIIGRGGFGLILKAEYRGTHVAVKRVLPPRFRENNKRRFRNSVRTDSTEKTTLGELKESDKEGDKDVENVTDNIGMKSVGENSMPHILTMTGSVREGSNPLKMSSNGRNSAGEGTRRQLRKTFMREMRYLSKLRHSCIATVMGAVVEHGMEPMLVLEYMELGSFYDVLHNETMFIESSVMLHILQDVSQGMRFLHASFPQVIHGDLKAANILVDSRFRAKVSDFGLSQDINSSGCTGTPYWMAPELLRGDCVNTTATDVYSFGIILYEAYSRKDPYDGEDPATVLNLVADELVHKRPPTPNNMPAQIESLMKDSVQENIDRRPTFEEIDLRLQRLDSDDLVAKGGGSSHFGQRTTSISLYDIFPKHVAQALREGRAIEAEHHDMVTIFFSDIVGFTQLSAELEPRKVADLLNRLYTKFDALSRKYDVFKVETIGDAYMAVTNLVKEQESDHAKRIAEFAIEAIKEANETIVDTDDESKGYIRIRVGFHSGSVVADVVGTRNLRFCLFGDSVNTASRMESNSKANRIHCSSAAAELLSKQAPELPLRSRGKIPIKGKGNIHTYWVNEGSKSGVVEGKDDEVWVPKAKRRSSGRQRQRPSLLGISDARKSAANFLLRPLDRLKDKDRNRDSNSKSSEFSLIRDSHNNSNHSRSISLHSVDLAKVVEQLGSSDDSSGEINFGGSSNTGRRSRSNSRS</sequence>
<evidence type="ECO:0000313" key="18">
    <source>
        <dbReference type="EMBL" id="CAJ1951408.1"/>
    </source>
</evidence>
<feature type="region of interest" description="Disordered" evidence="14">
    <location>
        <begin position="1221"/>
        <end position="1250"/>
    </location>
</feature>
<dbReference type="PANTHER" id="PTHR11920">
    <property type="entry name" value="GUANYLYL CYCLASE"/>
    <property type="match status" value="1"/>
</dbReference>
<name>A0AAD2PUM7_9STRA</name>
<feature type="region of interest" description="Disordered" evidence="14">
    <location>
        <begin position="650"/>
        <end position="673"/>
    </location>
</feature>
<evidence type="ECO:0000256" key="14">
    <source>
        <dbReference type="SAM" id="MobiDB-lite"/>
    </source>
</evidence>
<reference evidence="18" key="1">
    <citation type="submission" date="2023-08" db="EMBL/GenBank/DDBJ databases">
        <authorList>
            <person name="Audoor S."/>
            <person name="Bilcke G."/>
        </authorList>
    </citation>
    <scope>NUCLEOTIDE SEQUENCE</scope>
</reference>
<evidence type="ECO:0000256" key="4">
    <source>
        <dbReference type="ARBA" id="ARBA00022692"/>
    </source>
</evidence>
<dbReference type="InterPro" id="IPR018297">
    <property type="entry name" value="A/G_cyclase_CS"/>
</dbReference>
<dbReference type="EC" id="4.6.1.2" evidence="2 13"/>
<evidence type="ECO:0000259" key="17">
    <source>
        <dbReference type="PROSITE" id="PS50125"/>
    </source>
</evidence>
<dbReference type="InterPro" id="IPR017441">
    <property type="entry name" value="Protein_kinase_ATP_BS"/>
</dbReference>
<feature type="domain" description="Guanylate cyclase" evidence="17">
    <location>
        <begin position="942"/>
        <end position="1074"/>
    </location>
</feature>
<dbReference type="GO" id="GO:0035556">
    <property type="term" value="P:intracellular signal transduction"/>
    <property type="evidence" value="ECO:0007669"/>
    <property type="project" value="InterPro"/>
</dbReference>
<feature type="domain" description="Protein kinase" evidence="16">
    <location>
        <begin position="553"/>
        <end position="891"/>
    </location>
</feature>
<feature type="compositionally biased region" description="Basic and acidic residues" evidence="14">
    <location>
        <begin position="611"/>
        <end position="624"/>
    </location>
</feature>
<accession>A0AAD2PUM7</accession>
<dbReference type="PROSITE" id="PS50011">
    <property type="entry name" value="PROTEIN_KINASE_DOM"/>
    <property type="match status" value="1"/>
</dbReference>
<dbReference type="InterPro" id="IPR000719">
    <property type="entry name" value="Prot_kinase_dom"/>
</dbReference>
<dbReference type="GO" id="GO:0004383">
    <property type="term" value="F:guanylate cyclase activity"/>
    <property type="evidence" value="ECO:0007669"/>
    <property type="project" value="UniProtKB-EC"/>
</dbReference>
<dbReference type="InterPro" id="IPR050401">
    <property type="entry name" value="Cyclic_nucleotide_synthase"/>
</dbReference>
<dbReference type="FunFam" id="3.30.70.1230:FF:000030">
    <property type="entry name" value="Si:ch211-215j19.12"/>
    <property type="match status" value="1"/>
</dbReference>